<keyword evidence="1" id="KW-0732">Signal</keyword>
<accession>A0A168PLU1</accession>
<dbReference type="Proteomes" id="UP000078561">
    <property type="component" value="Unassembled WGS sequence"/>
</dbReference>
<keyword evidence="4" id="KW-1185">Reference proteome</keyword>
<dbReference type="Pfam" id="PF10342">
    <property type="entry name" value="Kre9_KNH"/>
    <property type="match status" value="1"/>
</dbReference>
<gene>
    <name evidence="3" type="primary">ABSGL_08408.1 scaffold 10128</name>
</gene>
<name>A0A168PLU1_ABSGL</name>
<reference evidence="3" key="1">
    <citation type="submission" date="2016-04" db="EMBL/GenBank/DDBJ databases">
        <authorList>
            <person name="Evans L.H."/>
            <person name="Alamgir A."/>
            <person name="Owens N."/>
            <person name="Weber N.D."/>
            <person name="Virtaneva K."/>
            <person name="Barbian K."/>
            <person name="Babar A."/>
            <person name="Rosenke K."/>
        </authorList>
    </citation>
    <scope>NUCLEOTIDE SEQUENCE [LARGE SCALE GENOMIC DNA]</scope>
    <source>
        <strain evidence="3">CBS 101.48</strain>
    </source>
</reference>
<proteinExistence type="predicted"/>
<dbReference type="InParanoid" id="A0A168PLU1"/>
<sequence>MVFSLLSFSVYGVPVVSKRQEQASSALVIHAPTKDDTWVVGSTKAITWKSTGNSPIDILLSKEGSSEVIVLAQGLNSFQESYVLTVPASIKSTDSSGESKWKVIIKDDGQIFSNSDYFSVSVHAPSTPVEAVPPPSEALSANHWTATASISLLGPDGKALSLSQAATSWAYRDSFVSLWTLLASVTTTCLVISY</sequence>
<evidence type="ECO:0000313" key="4">
    <source>
        <dbReference type="Proteomes" id="UP000078561"/>
    </source>
</evidence>
<protein>
    <recommendedName>
        <fullName evidence="2">Yeast cell wall synthesis Kre9/Knh1-like N-terminal domain-containing protein</fullName>
    </recommendedName>
</protein>
<evidence type="ECO:0000259" key="2">
    <source>
        <dbReference type="Pfam" id="PF10342"/>
    </source>
</evidence>
<organism evidence="3">
    <name type="scientific">Absidia glauca</name>
    <name type="common">Pin mould</name>
    <dbReference type="NCBI Taxonomy" id="4829"/>
    <lineage>
        <taxon>Eukaryota</taxon>
        <taxon>Fungi</taxon>
        <taxon>Fungi incertae sedis</taxon>
        <taxon>Mucoromycota</taxon>
        <taxon>Mucoromycotina</taxon>
        <taxon>Mucoromycetes</taxon>
        <taxon>Mucorales</taxon>
        <taxon>Cunninghamellaceae</taxon>
        <taxon>Absidia</taxon>
    </lineage>
</organism>
<feature type="domain" description="Yeast cell wall synthesis Kre9/Knh1-like N-terminal" evidence="2">
    <location>
        <begin position="32"/>
        <end position="120"/>
    </location>
</feature>
<evidence type="ECO:0000313" key="3">
    <source>
        <dbReference type="EMBL" id="SAM02605.1"/>
    </source>
</evidence>
<dbReference type="EMBL" id="LT553932">
    <property type="protein sequence ID" value="SAM02605.1"/>
    <property type="molecule type" value="Genomic_DNA"/>
</dbReference>
<dbReference type="AlphaFoldDB" id="A0A168PLU1"/>
<evidence type="ECO:0000256" key="1">
    <source>
        <dbReference type="ARBA" id="ARBA00022729"/>
    </source>
</evidence>
<dbReference type="OrthoDB" id="2286851at2759"/>
<dbReference type="InterPro" id="IPR018466">
    <property type="entry name" value="Kre9/Knh1-like_N"/>
</dbReference>